<comment type="caution">
    <text evidence="3">The sequence shown here is derived from an EMBL/GenBank/DDBJ whole genome shotgun (WGS) entry which is preliminary data.</text>
</comment>
<dbReference type="PANTHER" id="PTHR43794:SF11">
    <property type="entry name" value="AMIDOHYDROLASE-RELATED DOMAIN-CONTAINING PROTEIN"/>
    <property type="match status" value="1"/>
</dbReference>
<keyword evidence="4" id="KW-1185">Reference proteome</keyword>
<dbReference type="Gene3D" id="2.30.40.10">
    <property type="entry name" value="Urease, subunit C, domain 1"/>
    <property type="match status" value="1"/>
</dbReference>
<dbReference type="SUPFAM" id="SSF51556">
    <property type="entry name" value="Metallo-dependent hydrolases"/>
    <property type="match status" value="1"/>
</dbReference>
<dbReference type="InterPro" id="IPR011059">
    <property type="entry name" value="Metal-dep_hydrolase_composite"/>
</dbReference>
<dbReference type="EMBL" id="BONV01000056">
    <property type="protein sequence ID" value="GIG84665.1"/>
    <property type="molecule type" value="Genomic_DNA"/>
</dbReference>
<dbReference type="Proteomes" id="UP000630097">
    <property type="component" value="Unassembled WGS sequence"/>
</dbReference>
<evidence type="ECO:0000313" key="3">
    <source>
        <dbReference type="EMBL" id="GIG84665.1"/>
    </source>
</evidence>
<organism evidence="3 4">
    <name type="scientific">Planotetraspora kaengkrachanensis</name>
    <dbReference type="NCBI Taxonomy" id="575193"/>
    <lineage>
        <taxon>Bacteria</taxon>
        <taxon>Bacillati</taxon>
        <taxon>Actinomycetota</taxon>
        <taxon>Actinomycetes</taxon>
        <taxon>Streptosporangiales</taxon>
        <taxon>Streptosporangiaceae</taxon>
        <taxon>Planotetraspora</taxon>
    </lineage>
</organism>
<gene>
    <name evidence="3" type="ORF">Pka01_77920</name>
</gene>
<sequence>MAKRLLIQGGVAVDTDPVDTDPVAAAPADVLIEDGRIAAVRPGLPEPEGAEVVDAHGMLVLPGFVDTHRHTWQAGIRAIGPDIGFPGYLELVLGRLAPAHRPEDVYAGNLAGALECLDAGITTLVDWSHIQFTPDHTAAAVEALRRSGIRAVFGYCHPQGGDPEASAARGRRVYDEHFGTAGGLVTMAIAPLGPEIVSEEEALHEWGPARDLGLPVTVHMGYDADRADRGLDFLERNGLLTPGTSYVHGNHYSDEALKRIADSGGGVSVSPVVEVELGLGYPVTGRVVAAGAPAGFGADTVVSGPGDMFSLMRAAYALERARPNPGFTTRDALLAATLDGARTAGLGDVVGSLGVGKQADLVLLRTDLLGVAPAHDAVGAVVLSADTRSVDTVIVGGRIVKRDGRLLDHVVEDVLGPLAESAARLAAV</sequence>
<dbReference type="SUPFAM" id="SSF51338">
    <property type="entry name" value="Composite domain of metallo-dependent hydrolases"/>
    <property type="match status" value="1"/>
</dbReference>
<evidence type="ECO:0000256" key="1">
    <source>
        <dbReference type="ARBA" id="ARBA00022801"/>
    </source>
</evidence>
<dbReference type="AlphaFoldDB" id="A0A8J3Q126"/>
<keyword evidence="1 3" id="KW-0378">Hydrolase</keyword>
<accession>A0A8J3Q126</accession>
<reference evidence="3 4" key="1">
    <citation type="submission" date="2021-01" db="EMBL/GenBank/DDBJ databases">
        <title>Whole genome shotgun sequence of Planotetraspora kaengkrachanensis NBRC 104272.</title>
        <authorList>
            <person name="Komaki H."/>
            <person name="Tamura T."/>
        </authorList>
    </citation>
    <scope>NUCLEOTIDE SEQUENCE [LARGE SCALE GENOMIC DNA]</scope>
    <source>
        <strain evidence="3 4">NBRC 104272</strain>
    </source>
</reference>
<dbReference type="GO" id="GO:0016810">
    <property type="term" value="F:hydrolase activity, acting on carbon-nitrogen (but not peptide) bonds"/>
    <property type="evidence" value="ECO:0007669"/>
    <property type="project" value="InterPro"/>
</dbReference>
<dbReference type="Pfam" id="PF01979">
    <property type="entry name" value="Amidohydro_1"/>
    <property type="match status" value="1"/>
</dbReference>
<dbReference type="InterPro" id="IPR050287">
    <property type="entry name" value="MTA/SAH_deaminase"/>
</dbReference>
<dbReference type="InterPro" id="IPR006680">
    <property type="entry name" value="Amidohydro-rel"/>
</dbReference>
<name>A0A8J3Q126_9ACTN</name>
<evidence type="ECO:0000259" key="2">
    <source>
        <dbReference type="Pfam" id="PF01979"/>
    </source>
</evidence>
<dbReference type="NCBIfam" id="NF006056">
    <property type="entry name" value="PRK08204.1"/>
    <property type="match status" value="1"/>
</dbReference>
<dbReference type="InterPro" id="IPR032466">
    <property type="entry name" value="Metal_Hydrolase"/>
</dbReference>
<dbReference type="PANTHER" id="PTHR43794">
    <property type="entry name" value="AMINOHYDROLASE SSNA-RELATED"/>
    <property type="match status" value="1"/>
</dbReference>
<protein>
    <submittedName>
        <fullName evidence="3">TRZ/ATZ family hydrolase</fullName>
    </submittedName>
</protein>
<proteinExistence type="predicted"/>
<dbReference type="RefSeq" id="WP_203887927.1">
    <property type="nucleotide sequence ID" value="NZ_BAABHH010000037.1"/>
</dbReference>
<dbReference type="Gene3D" id="3.20.20.140">
    <property type="entry name" value="Metal-dependent hydrolases"/>
    <property type="match status" value="1"/>
</dbReference>
<evidence type="ECO:0000313" key="4">
    <source>
        <dbReference type="Proteomes" id="UP000630097"/>
    </source>
</evidence>
<feature type="domain" description="Amidohydrolase-related" evidence="2">
    <location>
        <begin position="59"/>
        <end position="400"/>
    </location>
</feature>